<keyword evidence="2" id="KW-0812">Transmembrane</keyword>
<dbReference type="eggNOG" id="ENOG502QPXD">
    <property type="taxonomic scope" value="Eukaryota"/>
</dbReference>
<dbReference type="RefSeq" id="XP_004491967.1">
    <property type="nucleotide sequence ID" value="XM_004491910.3"/>
</dbReference>
<evidence type="ECO:0000259" key="3">
    <source>
        <dbReference type="Pfam" id="PF26581"/>
    </source>
</evidence>
<dbReference type="STRING" id="3827.A0A1S2XN99"/>
<reference evidence="5 6" key="2">
    <citation type="submission" date="2025-04" db="UniProtKB">
        <authorList>
            <consortium name="RefSeq"/>
        </authorList>
    </citation>
    <scope>IDENTIFICATION</scope>
    <source>
        <tissue evidence="5 6">Etiolated seedlings</tissue>
    </source>
</reference>
<feature type="transmembrane region" description="Helical" evidence="2">
    <location>
        <begin position="595"/>
        <end position="615"/>
    </location>
</feature>
<feature type="coiled-coil region" evidence="1">
    <location>
        <begin position="200"/>
        <end position="227"/>
    </location>
</feature>
<feature type="domain" description="WIT1/2 N-terminal helical bundle" evidence="3">
    <location>
        <begin position="17"/>
        <end position="143"/>
    </location>
</feature>
<dbReference type="Pfam" id="PF26581">
    <property type="entry name" value="WIT1_2_N"/>
    <property type="match status" value="1"/>
</dbReference>
<evidence type="ECO:0000313" key="7">
    <source>
        <dbReference type="RefSeq" id="XP_004491969.1"/>
    </source>
</evidence>
<dbReference type="InterPro" id="IPR058610">
    <property type="entry name" value="WIT1_2_N"/>
</dbReference>
<keyword evidence="1" id="KW-0175">Coiled coil</keyword>
<dbReference type="OrthoDB" id="1936068at2759"/>
<dbReference type="RefSeq" id="XP_004491968.1">
    <property type="nucleotide sequence ID" value="XM_004491911.3"/>
</dbReference>
<evidence type="ECO:0000313" key="6">
    <source>
        <dbReference type="RefSeq" id="XP_004491968.1"/>
    </source>
</evidence>
<dbReference type="Proteomes" id="UP000087171">
    <property type="component" value="Chromosome Ca3"/>
</dbReference>
<gene>
    <name evidence="5 6 7" type="primary">LOC101509151</name>
</gene>
<evidence type="ECO:0000313" key="4">
    <source>
        <dbReference type="Proteomes" id="UP000087171"/>
    </source>
</evidence>
<dbReference type="Gene3D" id="1.10.287.1490">
    <property type="match status" value="1"/>
</dbReference>
<dbReference type="KEGG" id="cam:101509151"/>
<keyword evidence="4" id="KW-1185">Reference proteome</keyword>
<organism evidence="4 7">
    <name type="scientific">Cicer arietinum</name>
    <name type="common">Chickpea</name>
    <name type="synonym">Garbanzo</name>
    <dbReference type="NCBI Taxonomy" id="3827"/>
    <lineage>
        <taxon>Eukaryota</taxon>
        <taxon>Viridiplantae</taxon>
        <taxon>Streptophyta</taxon>
        <taxon>Embryophyta</taxon>
        <taxon>Tracheophyta</taxon>
        <taxon>Spermatophyta</taxon>
        <taxon>Magnoliopsida</taxon>
        <taxon>eudicotyledons</taxon>
        <taxon>Gunneridae</taxon>
        <taxon>Pentapetalae</taxon>
        <taxon>rosids</taxon>
        <taxon>fabids</taxon>
        <taxon>Fabales</taxon>
        <taxon>Fabaceae</taxon>
        <taxon>Papilionoideae</taxon>
        <taxon>50 kb inversion clade</taxon>
        <taxon>NPAAA clade</taxon>
        <taxon>Hologalegina</taxon>
        <taxon>IRL clade</taxon>
        <taxon>Cicereae</taxon>
        <taxon>Cicer</taxon>
    </lineage>
</organism>
<dbReference type="AlphaFoldDB" id="A0A1S2XN99"/>
<evidence type="ECO:0000256" key="1">
    <source>
        <dbReference type="SAM" id="Coils"/>
    </source>
</evidence>
<reference evidence="4" key="1">
    <citation type="journal article" date="2013" name="Nat. Biotechnol.">
        <title>Draft genome sequence of chickpea (Cicer arietinum) provides a resource for trait improvement.</title>
        <authorList>
            <person name="Varshney R.K."/>
            <person name="Song C."/>
            <person name="Saxena R.K."/>
            <person name="Azam S."/>
            <person name="Yu S."/>
            <person name="Sharpe A.G."/>
            <person name="Cannon S."/>
            <person name="Baek J."/>
            <person name="Rosen B.D."/>
            <person name="Tar'an B."/>
            <person name="Millan T."/>
            <person name="Zhang X."/>
            <person name="Ramsay L.D."/>
            <person name="Iwata A."/>
            <person name="Wang Y."/>
            <person name="Nelson W."/>
            <person name="Farmer A.D."/>
            <person name="Gaur P.M."/>
            <person name="Soderlund C."/>
            <person name="Penmetsa R.V."/>
            <person name="Xu C."/>
            <person name="Bharti A.K."/>
            <person name="He W."/>
            <person name="Winter P."/>
            <person name="Zhao S."/>
            <person name="Hane J.K."/>
            <person name="Carrasquilla-Garcia N."/>
            <person name="Condie J.A."/>
            <person name="Upadhyaya H.D."/>
            <person name="Luo M.C."/>
            <person name="Thudi M."/>
            <person name="Gowda C.L."/>
            <person name="Singh N.P."/>
            <person name="Lichtenzveig J."/>
            <person name="Gali K.K."/>
            <person name="Rubio J."/>
            <person name="Nadarajan N."/>
            <person name="Dolezel J."/>
            <person name="Bansal K.C."/>
            <person name="Xu X."/>
            <person name="Edwards D."/>
            <person name="Zhang G."/>
            <person name="Kahl G."/>
            <person name="Gil J."/>
            <person name="Singh K.B."/>
            <person name="Datta S.K."/>
            <person name="Jackson S.A."/>
            <person name="Wang J."/>
            <person name="Cook D.R."/>
        </authorList>
    </citation>
    <scope>NUCLEOTIDE SEQUENCE [LARGE SCALE GENOMIC DNA]</scope>
    <source>
        <strain evidence="4">cv. CDC Frontier</strain>
    </source>
</reference>
<proteinExistence type="predicted"/>
<feature type="coiled-coil region" evidence="1">
    <location>
        <begin position="431"/>
        <end position="493"/>
    </location>
</feature>
<dbReference type="GeneID" id="101509151"/>
<keyword evidence="2" id="KW-0472">Membrane</keyword>
<dbReference type="InterPro" id="IPR039976">
    <property type="entry name" value="WIT1/WIT2"/>
</dbReference>
<evidence type="ECO:0000256" key="2">
    <source>
        <dbReference type="SAM" id="Phobius"/>
    </source>
</evidence>
<accession>A0A1S2XN99</accession>
<dbReference type="PANTHER" id="PTHR35705:SF1">
    <property type="entry name" value="WPP DOMAIN-INTERACTING TAIL-ANCHORED PROTEIN 1"/>
    <property type="match status" value="1"/>
</dbReference>
<name>A0A1S2XN99_CICAR</name>
<keyword evidence="2" id="KW-1133">Transmembrane helix</keyword>
<sequence length="624" mass="71058">METQSAEDNTGDVGGVDVIVDLELSVARFSEKVSNLNIFMMHLESLEAELEGLVLEEENMEIDCVIKSFEFDFLCGVLGSEVRELGLFLDTLHDEISDARERVSSFITWQDRLVECEQSLKLSEEQFYEVKKQSVSFQRTLSSYKKEDIGNVEEDENVQEDDQTLNVDTMINMQTVEEQRNILRMLEKSLASEMDLEKNFNDSRKVEEQLKQRIVSLEDELIQTEEEATEVWERWFEADNAHEILMGISNELLAKLKLSQFNLNGLRQCESDLRAKLETSTELESSTAKDRLNLANSEVVNLSDKVISLEKQIQEYEGQLVKVKVSANEYQQQYNAVCSQIRATNKVIAELKENVLNAENRANAAESQCKTLTETNDELKKELALLKDGGSTSKSVELLERQLKESDLRLQHAVASAEASQEKQKMLYYTIEDMEHVIKNVKSKVSKAESRADSAEEKCILVSEYNADLNEEVSFLRSRLECLEGSLHKVEEEKMATAKDIGKLTEVFKNLVTQVAFEREHLKKQLSSLASENEILVLKLKQTYKDSSQESAAWSSNQEVTKTWKNLSANDDEVKTDSMPDVGSVRRIDAGVFTFKHLLISVFVLLLSAVTFLYLKDLNFNVSL</sequence>
<evidence type="ECO:0000313" key="5">
    <source>
        <dbReference type="RefSeq" id="XP_004491967.1"/>
    </source>
</evidence>
<dbReference type="RefSeq" id="XP_004491969.1">
    <property type="nucleotide sequence ID" value="XM_004491912.3"/>
</dbReference>
<dbReference type="PANTHER" id="PTHR35705">
    <property type="entry name" value="WPP DOMAIN-INTERACTING TAIL-ANCHORED PROTEIN 1"/>
    <property type="match status" value="1"/>
</dbReference>
<feature type="coiled-coil region" evidence="1">
    <location>
        <begin position="292"/>
        <end position="389"/>
    </location>
</feature>
<dbReference type="PaxDb" id="3827-XP_004491967.1"/>
<protein>
    <submittedName>
        <fullName evidence="5 6">WPP domain-interacting tail-anchored protein 1</fullName>
    </submittedName>
</protein>